<dbReference type="Proteomes" id="UP000243661">
    <property type="component" value="Unassembled WGS sequence"/>
</dbReference>
<dbReference type="Proteomes" id="UP001632339">
    <property type="component" value="Unassembled WGS sequence"/>
</dbReference>
<reference evidence="3 4" key="1">
    <citation type="submission" date="2016-08" db="EMBL/GenBank/DDBJ databases">
        <authorList>
            <person name="Seilhamer J.J."/>
        </authorList>
    </citation>
    <scope>NUCLEOTIDE SEQUENCE [LARGE SCALE GENOMIC DNA]</scope>
    <source>
        <strain evidence="3 4">ANC 4874</strain>
    </source>
</reference>
<evidence type="ECO:0000313" key="4">
    <source>
        <dbReference type="Proteomes" id="UP000243661"/>
    </source>
</evidence>
<protein>
    <submittedName>
        <fullName evidence="3">A predicted alpha-helical domain with a conserved ER motif</fullName>
    </submittedName>
    <submittedName>
        <fullName evidence="2">Alpha-E domain-containing protein</fullName>
    </submittedName>
</protein>
<proteinExistence type="predicted"/>
<evidence type="ECO:0000313" key="5">
    <source>
        <dbReference type="Proteomes" id="UP001632339"/>
    </source>
</evidence>
<feature type="domain" description="DUF403" evidence="1">
    <location>
        <begin position="3"/>
        <end position="162"/>
    </location>
</feature>
<dbReference type="InterPro" id="IPR007296">
    <property type="entry name" value="DUF403"/>
</dbReference>
<dbReference type="OrthoDB" id="9803532at2"/>
<organism evidence="3 4">
    <name type="scientific">Acinetobacter albensis</name>
    <dbReference type="NCBI Taxonomy" id="1673609"/>
    <lineage>
        <taxon>Bacteria</taxon>
        <taxon>Pseudomonadati</taxon>
        <taxon>Pseudomonadota</taxon>
        <taxon>Gammaproteobacteria</taxon>
        <taxon>Moraxellales</taxon>
        <taxon>Moraxellaceae</taxon>
        <taxon>Acinetobacter</taxon>
    </lineage>
</organism>
<evidence type="ECO:0000313" key="2">
    <source>
        <dbReference type="EMBL" id="MFN0297506.1"/>
    </source>
</evidence>
<keyword evidence="5" id="KW-1185">Reference proteome</keyword>
<name>A0A1C4GTW5_9GAMM</name>
<dbReference type="AlphaFoldDB" id="A0A1C4GTW5"/>
<dbReference type="EMBL" id="JBJXCW010000007">
    <property type="protein sequence ID" value="MFN0297506.1"/>
    <property type="molecule type" value="Genomic_DNA"/>
</dbReference>
<dbReference type="EMBL" id="FMBK01000005">
    <property type="protein sequence ID" value="SCC71668.1"/>
    <property type="molecule type" value="Genomic_DNA"/>
</dbReference>
<reference evidence="2 5" key="2">
    <citation type="submission" date="2024-12" db="EMBL/GenBank/DDBJ databases">
        <title>C001-4G Acinetobacter sp. assembled genome.</title>
        <authorList>
            <person name="D'Arcy K."/>
            <person name="Kingdon A.D.H."/>
            <person name="Breen A."/>
            <person name="Mckeown C."/>
            <person name="Allman E."/>
            <person name="Sharma P."/>
            <person name="Mcleman A."/>
            <person name="Roberts A.P."/>
        </authorList>
    </citation>
    <scope>NUCLEOTIDE SEQUENCE [LARGE SCALE GENOMIC DNA]</scope>
    <source>
        <strain evidence="2 5">C1-4G</strain>
    </source>
</reference>
<evidence type="ECO:0000259" key="1">
    <source>
        <dbReference type="Pfam" id="PF04168"/>
    </source>
</evidence>
<gene>
    <name evidence="2" type="ORF">ACKVE0_08205</name>
    <name evidence="3" type="ORF">GA0116959_10587</name>
</gene>
<sequence length="200" mass="23341">MILLNRNAEQIFWLGRYLNRIEYLCDQFPFQNNAQALKYAHAFCLPAFDAESLNALLQDPEQPASFNQQFQSSKNNIQDLRGVLSAHAYAELHQLIKNAHENLAYIGEVAVECHEVLEAEAEDIFLFFSLGQNIEQLDRQMRLKQQQAQTLKNLDHTIDLLNQMGWNKLNHAWHQLKLSPDSIHLYHFHDHMQTVFEVDV</sequence>
<evidence type="ECO:0000313" key="3">
    <source>
        <dbReference type="EMBL" id="SCC71668.1"/>
    </source>
</evidence>
<dbReference type="RefSeq" id="WP_092719042.1">
    <property type="nucleotide sequence ID" value="NZ_FMBK01000005.1"/>
</dbReference>
<dbReference type="Pfam" id="PF04168">
    <property type="entry name" value="Alpha-E"/>
    <property type="match status" value="1"/>
</dbReference>
<accession>A0A1C4GTW5</accession>